<feature type="region of interest" description="Disordered" evidence="11">
    <location>
        <begin position="1304"/>
        <end position="1336"/>
    </location>
</feature>
<evidence type="ECO:0000256" key="8">
    <source>
        <dbReference type="ARBA" id="ARBA00023136"/>
    </source>
</evidence>
<evidence type="ECO:0000256" key="5">
    <source>
        <dbReference type="ARBA" id="ARBA00022737"/>
    </source>
</evidence>
<evidence type="ECO:0000256" key="2">
    <source>
        <dbReference type="ARBA" id="ARBA00006375"/>
    </source>
</evidence>
<evidence type="ECO:0000313" key="15">
    <source>
        <dbReference type="Proteomes" id="UP000481858"/>
    </source>
</evidence>
<dbReference type="InterPro" id="IPR018108">
    <property type="entry name" value="MCP_transmembrane"/>
</dbReference>
<keyword evidence="5" id="KW-0677">Repeat</keyword>
<dbReference type="EMBL" id="WUBL01000007">
    <property type="protein sequence ID" value="KAF2972346.1"/>
    <property type="molecule type" value="Genomic_DNA"/>
</dbReference>
<evidence type="ECO:0000256" key="4">
    <source>
        <dbReference type="ARBA" id="ARBA00022692"/>
    </source>
</evidence>
<dbReference type="InterPro" id="IPR019533">
    <property type="entry name" value="Peptidase_S26"/>
</dbReference>
<feature type="region of interest" description="Disordered" evidence="11">
    <location>
        <begin position="416"/>
        <end position="458"/>
    </location>
</feature>
<dbReference type="InterPro" id="IPR036286">
    <property type="entry name" value="LexA/Signal_pep-like_sf"/>
</dbReference>
<reference evidence="14 15" key="1">
    <citation type="submission" date="2019-12" db="EMBL/GenBank/DDBJ databases">
        <title>Draft genome sequence of the ascomycete Xylaria multiplex DSM 110363.</title>
        <authorList>
            <person name="Buettner E."/>
            <person name="Kellner H."/>
        </authorList>
    </citation>
    <scope>NUCLEOTIDE SEQUENCE [LARGE SCALE GENOMIC DNA]</scope>
    <source>
        <strain evidence="14 15">DSM 110363</strain>
    </source>
</reference>
<dbReference type="PANTHER" id="PTHR45667">
    <property type="entry name" value="S-ADENOSYLMETHIONINE MITOCHONDRIAL CARRIER PROTEIN"/>
    <property type="match status" value="1"/>
</dbReference>
<keyword evidence="15" id="KW-1185">Reference proteome</keyword>
<dbReference type="FunFam" id="1.50.40.10:FF:000095">
    <property type="entry name" value="Mitochondrial carrier protein"/>
    <property type="match status" value="1"/>
</dbReference>
<dbReference type="InParanoid" id="A0A7C8IU34"/>
<evidence type="ECO:0000256" key="3">
    <source>
        <dbReference type="ARBA" id="ARBA00022448"/>
    </source>
</evidence>
<sequence>MTFRSIWTRYKQQRASFGRFGYHMFMFAASIPLVVSFNTFVLELAWIRGASMYPFLNSEKDQTTREDVVVNFKYNAQYALQRGMIVTFWNPLRPEAMTVKRIVGLPGDVIQARGSDAAQTVIIPPGHVWVEGDGGERDSLDSNAYGPIAIGLIIGKVTHLLWPLHRAGRSMIAGGFGGTTGDMLMHSLDTVKTRQQGDPHFPPKYTSLGSSYYTIWRQEGIRRGLYGGWLPAMMGSFPGTVLFFGTYEWSKRHMLDYGVQAHVSYLTAGFIGDLAASIVYVPSEVLKTRLQLQGRYNNPYFKSGYNYKGTFDAARTIVRTEGFSELFSGYKATLYRDLPFSALQFMFYEQFQNWAREWKDSRDIGVRLELLTGAAGGGLAGVMTCPLDVVKTRLQTQIDPVPVLHKPKDRAVIDTKSVIKEQPAKQPKSTSPPNPQIRRPISTSSPSTSLPRPGAIPLDEDSIFRGLRLIYKTEGGSVEQLSCSLDNDTVVRPNPRRHGREGRELRMHLHVKKTDPEIMAPEGNGSHDLPQDENRSKHAQIPQLSLPQSLGPQPTFTQRDRLVAMRRIQPLLASQSLGITSPVSRVIKDPQPSPPAVLEESQNILILSIENLLAGHEDDRMDRAVSLFLSNSPAIPSSPLYDRWLNLSVRLTKLCRAHSRWEDASRIFTTMVGFGTLDEAQYFAYNPVSIIEFHLRRPSPNTPCAKESVKLAASLFLAKPKKNDEGRGFRMLGASKHIMLEALGSQRFNLALQVYWKMLGWVKHPVPFIRWAIDAFFQHRDYKSVMKIFFLHYRHLESSTEGFNTAIDCVIESIEAMKGLNADAIIHYPQGIYRSLVEIAVKAGDEETAHLYADKAIHDHPDMKDDIDLKLAVLKANAGDWREVVAIFKRVQPKELAEPTAYDNTFILVLGAFAKSHTAAETQDFAMLFVRDMGVGFHRYMVTLIAKKYGEDREMKSFMAWLELCSREGFALDSGFCNSVLYNCWAKWGASFLELRAMYAKFKALNPQFSDEVTHRIMSQAAHRAGNGLINVRSGKIITVNKMAYSGRTTNKRDIFEAMSQEMMKGRRTAAVAIYKRAVSHGMPFCRHCLRLAVLAALRANSSGAAYALPMIQNAHAQGHDVASAVSAFIRHQINAFSGTAENVIIHMRNVITGFESSQIVIDPAVLTHMARVCVKIEQHEKAIALCHLAQDRSGSPHVYFSLQSCKALASAYSLLLNIEGVKSLIDHASKSELSRDKALASHLVSVRRLVARRIDPSNAKTVLLEVIERGIEKLTQARAKTRKQGKLISKEALKIVGNALADLERNKETESPPTTNTAAPVASTRRPKQRLTAVG</sequence>
<gene>
    <name evidence="14" type="ORF">GQX73_g1256</name>
</gene>
<dbReference type="CDD" id="cd06530">
    <property type="entry name" value="S26_SPase_I"/>
    <property type="match status" value="1"/>
</dbReference>
<dbReference type="Gene3D" id="2.10.109.10">
    <property type="entry name" value="Umud Fragment, subunit A"/>
    <property type="match status" value="1"/>
</dbReference>
<feature type="active site" evidence="9">
    <location>
        <position position="51"/>
    </location>
</feature>
<keyword evidence="6" id="KW-0496">Mitochondrion</keyword>
<dbReference type="InterPro" id="IPR023395">
    <property type="entry name" value="MCP_dom_sf"/>
</dbReference>
<evidence type="ECO:0000256" key="1">
    <source>
        <dbReference type="ARBA" id="ARBA00004141"/>
    </source>
</evidence>
<comment type="caution">
    <text evidence="14">The sequence shown here is derived from an EMBL/GenBank/DDBJ whole genome shotgun (WGS) entry which is preliminary data.</text>
</comment>
<keyword evidence="6" id="KW-0999">Mitochondrion inner membrane</keyword>
<evidence type="ECO:0000256" key="9">
    <source>
        <dbReference type="PIRSR" id="PIRSR600223-1"/>
    </source>
</evidence>
<proteinExistence type="inferred from homology"/>
<comment type="similarity">
    <text evidence="2">Belongs to the mitochondrial carrier (TC 2.A.29) family.</text>
</comment>
<feature type="active site" evidence="9">
    <location>
        <position position="100"/>
    </location>
</feature>
<protein>
    <recommendedName>
        <fullName evidence="13">Peptidase S26 domain-containing protein</fullName>
    </recommendedName>
</protein>
<evidence type="ECO:0000256" key="12">
    <source>
        <dbReference type="SAM" id="Phobius"/>
    </source>
</evidence>
<dbReference type="Gene3D" id="1.50.40.10">
    <property type="entry name" value="Mitochondrial carrier domain"/>
    <property type="match status" value="1"/>
</dbReference>
<feature type="compositionally biased region" description="Polar residues" evidence="11">
    <location>
        <begin position="542"/>
        <end position="555"/>
    </location>
</feature>
<comment type="subcellular location">
    <subcellularLocation>
        <location evidence="1">Membrane</location>
        <topology evidence="1">Multi-pass membrane protein</topology>
    </subcellularLocation>
</comment>
<evidence type="ECO:0000256" key="6">
    <source>
        <dbReference type="ARBA" id="ARBA00022792"/>
    </source>
</evidence>
<dbReference type="PROSITE" id="PS50920">
    <property type="entry name" value="SOLCAR"/>
    <property type="match status" value="2"/>
</dbReference>
<name>A0A7C8IU34_9PEZI</name>
<feature type="repeat" description="Solcar" evidence="10">
    <location>
        <begin position="165"/>
        <end position="253"/>
    </location>
</feature>
<dbReference type="SUPFAM" id="SSF51306">
    <property type="entry name" value="LexA/Signal peptidase"/>
    <property type="match status" value="1"/>
</dbReference>
<feature type="domain" description="Peptidase S26" evidence="13">
    <location>
        <begin position="27"/>
        <end position="114"/>
    </location>
</feature>
<dbReference type="PRINTS" id="PR00727">
    <property type="entry name" value="LEADERPTASE"/>
</dbReference>
<dbReference type="SUPFAM" id="SSF103506">
    <property type="entry name" value="Mitochondrial carrier"/>
    <property type="match status" value="1"/>
</dbReference>
<keyword evidence="4 10" id="KW-0812">Transmembrane</keyword>
<dbReference type="Pfam" id="PF00153">
    <property type="entry name" value="Mito_carr"/>
    <property type="match status" value="3"/>
</dbReference>
<organism evidence="14 15">
    <name type="scientific">Xylaria multiplex</name>
    <dbReference type="NCBI Taxonomy" id="323545"/>
    <lineage>
        <taxon>Eukaryota</taxon>
        <taxon>Fungi</taxon>
        <taxon>Dikarya</taxon>
        <taxon>Ascomycota</taxon>
        <taxon>Pezizomycotina</taxon>
        <taxon>Sordariomycetes</taxon>
        <taxon>Xylariomycetidae</taxon>
        <taxon>Xylariales</taxon>
        <taxon>Xylariaceae</taxon>
        <taxon>Xylaria</taxon>
    </lineage>
</organism>
<dbReference type="GO" id="GO:0016020">
    <property type="term" value="C:membrane"/>
    <property type="evidence" value="ECO:0007669"/>
    <property type="project" value="UniProtKB-SubCell"/>
</dbReference>
<dbReference type="InterPro" id="IPR000223">
    <property type="entry name" value="Pept_S26A_signal_pept_1"/>
</dbReference>
<evidence type="ECO:0000259" key="13">
    <source>
        <dbReference type="Pfam" id="PF10502"/>
    </source>
</evidence>
<evidence type="ECO:0000313" key="14">
    <source>
        <dbReference type="EMBL" id="KAF2972346.1"/>
    </source>
</evidence>
<feature type="compositionally biased region" description="Low complexity" evidence="11">
    <location>
        <begin position="437"/>
        <end position="449"/>
    </location>
</feature>
<keyword evidence="8 10" id="KW-0472">Membrane</keyword>
<feature type="repeat" description="Solcar" evidence="10">
    <location>
        <begin position="263"/>
        <end position="354"/>
    </location>
</feature>
<keyword evidence="7 12" id="KW-1133">Transmembrane helix</keyword>
<evidence type="ECO:0000256" key="10">
    <source>
        <dbReference type="PROSITE-ProRule" id="PRU00282"/>
    </source>
</evidence>
<dbReference type="Pfam" id="PF10502">
    <property type="entry name" value="Peptidase_S26"/>
    <property type="match status" value="1"/>
</dbReference>
<feature type="transmembrane region" description="Helical" evidence="12">
    <location>
        <begin position="20"/>
        <end position="47"/>
    </location>
</feature>
<accession>A0A7C8IU34</accession>
<dbReference type="OrthoDB" id="185373at2759"/>
<dbReference type="GO" id="GO:0004252">
    <property type="term" value="F:serine-type endopeptidase activity"/>
    <property type="evidence" value="ECO:0007669"/>
    <property type="project" value="InterPro"/>
</dbReference>
<dbReference type="GO" id="GO:0006465">
    <property type="term" value="P:signal peptide processing"/>
    <property type="evidence" value="ECO:0007669"/>
    <property type="project" value="InterPro"/>
</dbReference>
<evidence type="ECO:0000256" key="7">
    <source>
        <dbReference type="ARBA" id="ARBA00022989"/>
    </source>
</evidence>
<dbReference type="Proteomes" id="UP000481858">
    <property type="component" value="Unassembled WGS sequence"/>
</dbReference>
<keyword evidence="3" id="KW-0813">Transport</keyword>
<evidence type="ECO:0000256" key="11">
    <source>
        <dbReference type="SAM" id="MobiDB-lite"/>
    </source>
</evidence>
<feature type="region of interest" description="Disordered" evidence="11">
    <location>
        <begin position="517"/>
        <end position="555"/>
    </location>
</feature>